<keyword evidence="1" id="KW-0547">Nucleotide-binding</keyword>
<dbReference type="PANTHER" id="PTHR32046:SF11">
    <property type="entry name" value="IMMUNE-ASSOCIATED NUCLEOTIDE-BINDING PROTEIN 10-LIKE"/>
    <property type="match status" value="1"/>
</dbReference>
<dbReference type="InterPro" id="IPR025662">
    <property type="entry name" value="Sigma_54_int_dom_ATP-bd_1"/>
</dbReference>
<feature type="coiled-coil region" evidence="2">
    <location>
        <begin position="394"/>
        <end position="438"/>
    </location>
</feature>
<feature type="domain" description="Septin-type G" evidence="3">
    <location>
        <begin position="76"/>
        <end position="161"/>
    </location>
</feature>
<name>A0A3B4YWY2_9TELE</name>
<dbReference type="SUPFAM" id="SSF52540">
    <property type="entry name" value="P-loop containing nucleoside triphosphate hydrolases"/>
    <property type="match status" value="2"/>
</dbReference>
<organism evidence="4">
    <name type="scientific">Stegastes partitus</name>
    <name type="common">bicolor damselfish</name>
    <dbReference type="NCBI Taxonomy" id="144197"/>
    <lineage>
        <taxon>Eukaryota</taxon>
        <taxon>Metazoa</taxon>
        <taxon>Chordata</taxon>
        <taxon>Craniata</taxon>
        <taxon>Vertebrata</taxon>
        <taxon>Euteleostomi</taxon>
        <taxon>Actinopterygii</taxon>
        <taxon>Neopterygii</taxon>
        <taxon>Teleostei</taxon>
        <taxon>Neoteleostei</taxon>
        <taxon>Acanthomorphata</taxon>
        <taxon>Ovalentaria</taxon>
        <taxon>Pomacentridae</taxon>
        <taxon>Stegastes</taxon>
    </lineage>
</organism>
<dbReference type="PROSITE" id="PS00675">
    <property type="entry name" value="SIGMA54_INTERACT_1"/>
    <property type="match status" value="1"/>
</dbReference>
<evidence type="ECO:0000256" key="1">
    <source>
        <dbReference type="RuleBase" id="RU004560"/>
    </source>
</evidence>
<evidence type="ECO:0000313" key="4">
    <source>
        <dbReference type="Ensembl" id="ENSSPAP00000001218.1"/>
    </source>
</evidence>
<dbReference type="STRING" id="144197.ENSSPAP00000001218"/>
<keyword evidence="1" id="KW-0342">GTP-binding</keyword>
<keyword evidence="2" id="KW-0175">Coiled coil</keyword>
<dbReference type="GeneTree" id="ENSGT00500000044904"/>
<dbReference type="Gene3D" id="3.40.50.300">
    <property type="entry name" value="P-loop containing nucleotide triphosphate hydrolases"/>
    <property type="match status" value="2"/>
</dbReference>
<dbReference type="InterPro" id="IPR027417">
    <property type="entry name" value="P-loop_NTPase"/>
</dbReference>
<dbReference type="Ensembl" id="ENSSPAT00000001239.1">
    <property type="protein sequence ID" value="ENSSPAP00000001218.1"/>
    <property type="gene ID" value="ENSSPAG00000000948.1"/>
</dbReference>
<proteinExistence type="inferred from homology"/>
<sequence>MKKIYNNTINVFNSLLNNFCPFLCSNTNVSSKYVGIISRSVLLHQGSPDVYQLRPKKKILGTLTRKTVGERNVNKINKTILVVGETGAGKSSLINALVNYAVGVKWEDEVWFQIVDEKEERRSQTESQTSDVIVYQVFGFEDETLPYSLTIIDTPGFGDTRGAEKDDVISKRLLDLFRSEDGVHEVNAVGLKWEDEVWFQIVEEEERSQSESQTSDVIVYQVFGFEGEALPYSLTIIDTPGFGDTRGPEQDAIISQRLLDLFRSDDGVNEVNAVGLVLKASDYRLSDRQIYVFNSVMSLFGKNLEKNIVALITHSDGGKPENALQALEAAKVKCARNEKDQPVHFLFNNQQKTQRGTEEKTKATLKHSWDITKEGMSEFTAFLNRTGPLKLMTTVEVLNKRVRLEARVQNLQERIKFIEAKQTEISQTEEALKKHEGEMKKNQEFTVEVVEPYKEKEKIRGGMWKLVFYEGAVCCTVCEENCHYPGCTMAWYPEHCEVMKGGRCTSCTNKCPASDHVKEKWRYVPKTRRVKKTLEDMKLKYEENQKENQKKSSLLEKLKKEMDQLTSEKTQWLEEAYQHVVRLKEIALEAGSVSTHVHLDFLIEKMKEKGDTEKVRELEEMERRMDEGTRAAVQYVVVSQQLV</sequence>
<evidence type="ECO:0000256" key="2">
    <source>
        <dbReference type="SAM" id="Coils"/>
    </source>
</evidence>
<evidence type="ECO:0000259" key="3">
    <source>
        <dbReference type="Pfam" id="PF00735"/>
    </source>
</evidence>
<reference evidence="4" key="1">
    <citation type="submission" date="2023-09" db="UniProtKB">
        <authorList>
            <consortium name="Ensembl"/>
        </authorList>
    </citation>
    <scope>IDENTIFICATION</scope>
</reference>
<accession>A0A3B4YWY2</accession>
<dbReference type="GO" id="GO:0005525">
    <property type="term" value="F:GTP binding"/>
    <property type="evidence" value="ECO:0007669"/>
    <property type="project" value="UniProtKB-KW"/>
</dbReference>
<dbReference type="PANTHER" id="PTHR32046">
    <property type="entry name" value="G DOMAIN-CONTAINING PROTEIN"/>
    <property type="match status" value="1"/>
</dbReference>
<dbReference type="Pfam" id="PF00735">
    <property type="entry name" value="Septin"/>
    <property type="match status" value="1"/>
</dbReference>
<dbReference type="InterPro" id="IPR030379">
    <property type="entry name" value="G_SEPTIN_dom"/>
</dbReference>
<comment type="similarity">
    <text evidence="1">Belongs to the TRAFAC class TrmE-Era-EngA-EngB-Septin-like GTPase superfamily. Septin GTPase family.</text>
</comment>
<dbReference type="AlphaFoldDB" id="A0A3B4YWY2"/>
<protein>
    <recommendedName>
        <fullName evidence="3">Septin-type G domain-containing protein</fullName>
    </recommendedName>
</protein>
<feature type="coiled-coil region" evidence="2">
    <location>
        <begin position="527"/>
        <end position="575"/>
    </location>
</feature>